<name>A0A507ZUE6_9GAMM</name>
<feature type="region of interest" description="Disordered" evidence="1">
    <location>
        <begin position="1"/>
        <end position="23"/>
    </location>
</feature>
<dbReference type="EMBL" id="VICD02000307">
    <property type="protein sequence ID" value="KAB8164901.1"/>
    <property type="molecule type" value="Genomic_DNA"/>
</dbReference>
<organism evidence="3 4">
    <name type="scientific">Marilutibacter maris</name>
    <dbReference type="NCBI Taxonomy" id="1605891"/>
    <lineage>
        <taxon>Bacteria</taxon>
        <taxon>Pseudomonadati</taxon>
        <taxon>Pseudomonadota</taxon>
        <taxon>Gammaproteobacteria</taxon>
        <taxon>Lysobacterales</taxon>
        <taxon>Lysobacteraceae</taxon>
        <taxon>Marilutibacter</taxon>
    </lineage>
</organism>
<proteinExistence type="predicted"/>
<evidence type="ECO:0000256" key="2">
    <source>
        <dbReference type="SAM" id="Phobius"/>
    </source>
</evidence>
<dbReference type="Proteomes" id="UP000320431">
    <property type="component" value="Unassembled WGS sequence"/>
</dbReference>
<keyword evidence="2" id="KW-0472">Membrane</keyword>
<comment type="caution">
    <text evidence="3">The sequence shown here is derived from an EMBL/GenBank/DDBJ whole genome shotgun (WGS) entry which is preliminary data.</text>
</comment>
<dbReference type="AlphaFoldDB" id="A0A507ZUE6"/>
<evidence type="ECO:0000256" key="1">
    <source>
        <dbReference type="SAM" id="MobiDB-lite"/>
    </source>
</evidence>
<dbReference type="RefSeq" id="WP_141483264.1">
    <property type="nucleotide sequence ID" value="NZ_VICD02000307.1"/>
</dbReference>
<feature type="compositionally biased region" description="Polar residues" evidence="1">
    <location>
        <begin position="1"/>
        <end position="10"/>
    </location>
</feature>
<protein>
    <submittedName>
        <fullName evidence="3">Uncharacterized protein</fullName>
    </submittedName>
</protein>
<keyword evidence="2" id="KW-1133">Transmembrane helix</keyword>
<keyword evidence="2" id="KW-0812">Transmembrane</keyword>
<reference evidence="3 4" key="1">
    <citation type="submission" date="2019-10" db="EMBL/GenBank/DDBJ databases">
        <title>Lysobacter alkalisoli sp. nov., isolated from saline-alkaline soil.</title>
        <authorList>
            <person name="Sun J.-Q."/>
        </authorList>
    </citation>
    <scope>NUCLEOTIDE SEQUENCE [LARGE SCALE GENOMIC DNA]</scope>
    <source>
        <strain evidence="3 4">KCTC 42381</strain>
    </source>
</reference>
<evidence type="ECO:0000313" key="3">
    <source>
        <dbReference type="EMBL" id="KAB8164901.1"/>
    </source>
</evidence>
<sequence>MDGYNGNRTQPALVRAPDGHGGSGGQLAGDAFVPIDIIAIGNISGIFAALYFHYAHDQRPANRHAWKSQDLRF</sequence>
<evidence type="ECO:0000313" key="4">
    <source>
        <dbReference type="Proteomes" id="UP000320431"/>
    </source>
</evidence>
<accession>A0A507ZUE6</accession>
<gene>
    <name evidence="3" type="ORF">FKV24_017290</name>
</gene>
<feature type="transmembrane region" description="Helical" evidence="2">
    <location>
        <begin position="31"/>
        <end position="54"/>
    </location>
</feature>